<accession>A0A3S5Y4Z9</accession>
<reference evidence="2" key="1">
    <citation type="journal article" date="2010" name="PLoS Genet.">
        <title>The genome of a pathogenic rhodococcus: cooptive virulence underpinned by key gene acquisitions.</title>
        <authorList>
            <person name="Letek M."/>
            <person name="Gonzalez P."/>
            <person name="Macarthur I."/>
            <person name="Rodriguez H."/>
            <person name="Freeman T.C."/>
            <person name="Valero-Rello A."/>
            <person name="Blanco M."/>
            <person name="Buckley T."/>
            <person name="Cherevach I."/>
            <person name="Fahey R."/>
            <person name="Hapeshi A."/>
            <person name="Holdstock J."/>
            <person name="Leadon D."/>
            <person name="Navas J."/>
            <person name="Ocampo A."/>
            <person name="Quail M.A."/>
            <person name="Sanders M."/>
            <person name="Scortti M.M."/>
            <person name="Prescott J.F."/>
            <person name="Fogarty U."/>
            <person name="Meijer W.G."/>
            <person name="Parkhill J."/>
            <person name="Bentley S.D."/>
            <person name="Vazquez-Boland J.A."/>
        </authorList>
    </citation>
    <scope>NUCLEOTIDE SEQUENCE [LARGE SCALE GENOMIC DNA]</scope>
    <source>
        <strain evidence="2 3">103S</strain>
    </source>
</reference>
<dbReference type="Proteomes" id="UP001154400">
    <property type="component" value="Chromosome"/>
</dbReference>
<dbReference type="AlphaFoldDB" id="A0A3S5Y4Z9"/>
<dbReference type="RefSeq" id="WP_013415462.1">
    <property type="nucleotide sequence ID" value="NC_014659.1"/>
</dbReference>
<dbReference type="KEGG" id="req:REQ_15350"/>
<keyword evidence="1" id="KW-0472">Membrane</keyword>
<organism evidence="2">
    <name type="scientific">Rhodococcus hoagii (strain 103S)</name>
    <name type="common">Rhodococcus equi</name>
    <dbReference type="NCBI Taxonomy" id="685727"/>
    <lineage>
        <taxon>Bacteria</taxon>
        <taxon>Bacillati</taxon>
        <taxon>Actinomycetota</taxon>
        <taxon>Actinomycetes</taxon>
        <taxon>Mycobacteriales</taxon>
        <taxon>Nocardiaceae</taxon>
        <taxon>Prescottella</taxon>
    </lineage>
</organism>
<dbReference type="EMBL" id="FN563149">
    <property type="protein sequence ID" value="CBH47613.1"/>
    <property type="molecule type" value="Genomic_DNA"/>
</dbReference>
<keyword evidence="1" id="KW-0812">Transmembrane</keyword>
<dbReference type="GeneID" id="57577227"/>
<evidence type="ECO:0000313" key="2">
    <source>
        <dbReference type="EMBL" id="CBH47613.1"/>
    </source>
</evidence>
<name>A0A3S5Y4Z9_RHOH1</name>
<gene>
    <name evidence="2" type="ordered locus">REQ_15350</name>
</gene>
<protein>
    <submittedName>
        <fullName evidence="2">Integral membrane protein</fullName>
    </submittedName>
</protein>
<evidence type="ECO:0000256" key="1">
    <source>
        <dbReference type="SAM" id="Phobius"/>
    </source>
</evidence>
<sequence>MESAAVKFVLVSLFLAGLVAAGVGLAELHVYTTVAALIVASVSGLLLLRIRAESHGRLESRRSLVG</sequence>
<evidence type="ECO:0000313" key="3">
    <source>
        <dbReference type="Proteomes" id="UP000006892"/>
    </source>
</evidence>
<feature type="transmembrane region" description="Helical" evidence="1">
    <location>
        <begin position="30"/>
        <end position="48"/>
    </location>
</feature>
<keyword evidence="1" id="KW-1133">Transmembrane helix</keyword>
<proteinExistence type="predicted"/>